<reference evidence="1 2" key="1">
    <citation type="submission" date="2017-12" db="EMBL/GenBank/DDBJ databases">
        <title>Comparative genomics of Botrytis spp.</title>
        <authorList>
            <person name="Valero-Jimenez C.A."/>
            <person name="Tapia P."/>
            <person name="Veloso J."/>
            <person name="Silva-Moreno E."/>
            <person name="Staats M."/>
            <person name="Valdes J.H."/>
            <person name="Van Kan J.A.L."/>
        </authorList>
    </citation>
    <scope>NUCLEOTIDE SEQUENCE [LARGE SCALE GENOMIC DNA]</scope>
    <source>
        <strain evidence="1 2">Be9601</strain>
    </source>
</reference>
<keyword evidence="2" id="KW-1185">Reference proteome</keyword>
<protein>
    <submittedName>
        <fullName evidence="1">Uncharacterized protein</fullName>
    </submittedName>
</protein>
<evidence type="ECO:0000313" key="1">
    <source>
        <dbReference type="EMBL" id="TGO70895.1"/>
    </source>
</evidence>
<gene>
    <name evidence="1" type="ORF">BELL_0649g00030</name>
</gene>
<organism evidence="1 2">
    <name type="scientific">Botrytis elliptica</name>
    <dbReference type="NCBI Taxonomy" id="278938"/>
    <lineage>
        <taxon>Eukaryota</taxon>
        <taxon>Fungi</taxon>
        <taxon>Dikarya</taxon>
        <taxon>Ascomycota</taxon>
        <taxon>Pezizomycotina</taxon>
        <taxon>Leotiomycetes</taxon>
        <taxon>Helotiales</taxon>
        <taxon>Sclerotiniaceae</taxon>
        <taxon>Botrytis</taxon>
    </lineage>
</organism>
<name>A0A4Z1JB55_9HELO</name>
<dbReference type="Proteomes" id="UP000297229">
    <property type="component" value="Unassembled WGS sequence"/>
</dbReference>
<sequence length="60" mass="6936">MCNKTPSRSLKGKAEAIRFSDNRAFREEPSEQSLQSRAFRVEPSEADMQQRVFNISEEKS</sequence>
<proteinExistence type="predicted"/>
<evidence type="ECO:0000313" key="2">
    <source>
        <dbReference type="Proteomes" id="UP000297229"/>
    </source>
</evidence>
<accession>A0A4Z1JB55</accession>
<comment type="caution">
    <text evidence="1">The sequence shown here is derived from an EMBL/GenBank/DDBJ whole genome shotgun (WGS) entry which is preliminary data.</text>
</comment>
<dbReference type="AlphaFoldDB" id="A0A4Z1JB55"/>
<dbReference type="EMBL" id="PQXM01000647">
    <property type="protein sequence ID" value="TGO70895.1"/>
    <property type="molecule type" value="Genomic_DNA"/>
</dbReference>